<dbReference type="PANTHER" id="PTHR36607:SF20">
    <property type="entry name" value="AMINOTRANSFERASE-LIKE PLANT MOBILE DOMAIN-CONTAINING PROTEIN"/>
    <property type="match status" value="1"/>
</dbReference>
<dbReference type="Gramene" id="AUR62017415-RA">
    <property type="protein sequence ID" value="AUR62017415-RA:cds"/>
    <property type="gene ID" value="AUR62017415"/>
</dbReference>
<proteinExistence type="predicted"/>
<protein>
    <submittedName>
        <fullName evidence="1">Uncharacterized protein</fullName>
    </submittedName>
</protein>
<organism evidence="1 2">
    <name type="scientific">Chenopodium quinoa</name>
    <name type="common">Quinoa</name>
    <dbReference type="NCBI Taxonomy" id="63459"/>
    <lineage>
        <taxon>Eukaryota</taxon>
        <taxon>Viridiplantae</taxon>
        <taxon>Streptophyta</taxon>
        <taxon>Embryophyta</taxon>
        <taxon>Tracheophyta</taxon>
        <taxon>Spermatophyta</taxon>
        <taxon>Magnoliopsida</taxon>
        <taxon>eudicotyledons</taxon>
        <taxon>Gunneridae</taxon>
        <taxon>Pentapetalae</taxon>
        <taxon>Caryophyllales</taxon>
        <taxon>Chenopodiaceae</taxon>
        <taxon>Chenopodioideae</taxon>
        <taxon>Atripliceae</taxon>
        <taxon>Chenopodium</taxon>
    </lineage>
</organism>
<evidence type="ECO:0000313" key="2">
    <source>
        <dbReference type="Proteomes" id="UP000596660"/>
    </source>
</evidence>
<dbReference type="Proteomes" id="UP000596660">
    <property type="component" value="Unplaced"/>
</dbReference>
<dbReference type="AlphaFoldDB" id="A0A803LR36"/>
<reference evidence="1" key="1">
    <citation type="journal article" date="2017" name="Nature">
        <title>The genome of Chenopodium quinoa.</title>
        <authorList>
            <person name="Jarvis D.E."/>
            <person name="Ho Y.S."/>
            <person name="Lightfoot D.J."/>
            <person name="Schmoeckel S.M."/>
            <person name="Li B."/>
            <person name="Borm T.J.A."/>
            <person name="Ohyanagi H."/>
            <person name="Mineta K."/>
            <person name="Michell C.T."/>
            <person name="Saber N."/>
            <person name="Kharbatia N.M."/>
            <person name="Rupper R.R."/>
            <person name="Sharp A.R."/>
            <person name="Dally N."/>
            <person name="Boughton B.A."/>
            <person name="Woo Y.H."/>
            <person name="Gao G."/>
            <person name="Schijlen E.G.W.M."/>
            <person name="Guo X."/>
            <person name="Momin A.A."/>
            <person name="Negrao S."/>
            <person name="Al-Babili S."/>
            <person name="Gehring C."/>
            <person name="Roessner U."/>
            <person name="Jung C."/>
            <person name="Murphy K."/>
            <person name="Arold S.T."/>
            <person name="Gojobori T."/>
            <person name="van der Linden C.G."/>
            <person name="van Loo E.N."/>
            <person name="Jellen E.N."/>
            <person name="Maughan P.J."/>
            <person name="Tester M."/>
        </authorList>
    </citation>
    <scope>NUCLEOTIDE SEQUENCE [LARGE SCALE GENOMIC DNA]</scope>
    <source>
        <strain evidence="1">cv. PI 614886</strain>
    </source>
</reference>
<dbReference type="PANTHER" id="PTHR36607">
    <property type="entry name" value="1,2-DIHYDROXY-3-KETO-5-METHYLTHIOPENTENE DIOXYGENASE 4"/>
    <property type="match status" value="1"/>
</dbReference>
<accession>A0A803LR36</accession>
<reference evidence="1" key="2">
    <citation type="submission" date="2021-03" db="UniProtKB">
        <authorList>
            <consortium name="EnsemblPlants"/>
        </authorList>
    </citation>
    <scope>IDENTIFICATION</scope>
</reference>
<sequence>MTLFSGSQSLKHFKDKEARDMIHEGTPTMVGCTVPNKDKNIALFDDGKLGIPQFGYLMSLRSSYILVRSGYKFFIEPYNPHRFGRQFGFCQDVPGMLTRVVDDRQSDDQDFESVVADFLEVEAILHVPRPTAGKGKGIRIATNNFRDNSPSLPRKEIQSPTQSLKLVDGPHSVELASKAFEVRQSVDEDRTAAI</sequence>
<name>A0A803LR36_CHEQI</name>
<keyword evidence="2" id="KW-1185">Reference proteome</keyword>
<dbReference type="EnsemblPlants" id="AUR62017415-RA">
    <property type="protein sequence ID" value="AUR62017415-RA:cds"/>
    <property type="gene ID" value="AUR62017415"/>
</dbReference>
<evidence type="ECO:0000313" key="1">
    <source>
        <dbReference type="EnsemblPlants" id="AUR62017415-RA:cds"/>
    </source>
</evidence>